<dbReference type="PANTHER" id="PTHR30575">
    <property type="entry name" value="PEPTIDASE M20"/>
    <property type="match status" value="1"/>
</dbReference>
<dbReference type="SUPFAM" id="SSF55031">
    <property type="entry name" value="Bacterial exopeptidase dimerisation domain"/>
    <property type="match status" value="1"/>
</dbReference>
<evidence type="ECO:0000256" key="1">
    <source>
        <dbReference type="PIRNR" id="PIRNR037226"/>
    </source>
</evidence>
<dbReference type="Pfam" id="PF01546">
    <property type="entry name" value="Peptidase_M20"/>
    <property type="match status" value="1"/>
</dbReference>
<dbReference type="PANTHER" id="PTHR30575:SF0">
    <property type="entry name" value="XAA-ARG DIPEPTIDASE"/>
    <property type="match status" value="1"/>
</dbReference>
<proteinExistence type="inferred from homology"/>
<keyword evidence="3" id="KW-0378">Hydrolase</keyword>
<dbReference type="Proteomes" id="UP000285120">
    <property type="component" value="Unassembled WGS sequence"/>
</dbReference>
<dbReference type="AlphaFoldDB" id="A0A419V4C3"/>
<dbReference type="RefSeq" id="WP_120192849.1">
    <property type="nucleotide sequence ID" value="NZ_RAPK01000008.1"/>
</dbReference>
<dbReference type="SUPFAM" id="SSF53187">
    <property type="entry name" value="Zn-dependent exopeptidases"/>
    <property type="match status" value="1"/>
</dbReference>
<comment type="similarity">
    <text evidence="1">Belongs to the peptidase M20A family.</text>
</comment>
<dbReference type="InterPro" id="IPR011650">
    <property type="entry name" value="Peptidase_M20_dimer"/>
</dbReference>
<dbReference type="GO" id="GO:0046657">
    <property type="term" value="P:folic acid catabolic process"/>
    <property type="evidence" value="ECO:0007669"/>
    <property type="project" value="TreeGrafter"/>
</dbReference>
<dbReference type="NCBIfam" id="TIGR01891">
    <property type="entry name" value="amidohydrolases"/>
    <property type="match status" value="1"/>
</dbReference>
<dbReference type="GO" id="GO:0071713">
    <property type="term" value="F:para-aminobenzoyl-glutamate hydrolase activity"/>
    <property type="evidence" value="ECO:0007669"/>
    <property type="project" value="TreeGrafter"/>
</dbReference>
<dbReference type="Pfam" id="PF07687">
    <property type="entry name" value="M20_dimer"/>
    <property type="match status" value="1"/>
</dbReference>
<keyword evidence="4" id="KW-1185">Reference proteome</keyword>
<accession>A0A419V4C3</accession>
<evidence type="ECO:0000313" key="3">
    <source>
        <dbReference type="EMBL" id="RKD73355.1"/>
    </source>
</evidence>
<dbReference type="FunFam" id="3.30.70.360:FF:000004">
    <property type="entry name" value="Peptidase M20 domain-containing protein 2"/>
    <property type="match status" value="1"/>
</dbReference>
<name>A0A419V4C3_9BACL</name>
<reference evidence="3 4" key="1">
    <citation type="submission" date="2018-09" db="EMBL/GenBank/DDBJ databases">
        <title>Genomic Encyclopedia of Archaeal and Bacterial Type Strains, Phase II (KMG-II): from individual species to whole genera.</title>
        <authorList>
            <person name="Goeker M."/>
        </authorList>
    </citation>
    <scope>NUCLEOTIDE SEQUENCE [LARGE SCALE GENOMIC DNA]</scope>
    <source>
        <strain evidence="3 4">DSM 17008</strain>
    </source>
</reference>
<dbReference type="InterPro" id="IPR052030">
    <property type="entry name" value="Peptidase_M20/M20A_hydrolases"/>
</dbReference>
<dbReference type="InterPro" id="IPR017439">
    <property type="entry name" value="Amidohydrolase"/>
</dbReference>
<organism evidence="3 4">
    <name type="scientific">Sinobaca qinghaiensis</name>
    <dbReference type="NCBI Taxonomy" id="342944"/>
    <lineage>
        <taxon>Bacteria</taxon>
        <taxon>Bacillati</taxon>
        <taxon>Bacillota</taxon>
        <taxon>Bacilli</taxon>
        <taxon>Bacillales</taxon>
        <taxon>Sporolactobacillaceae</taxon>
        <taxon>Sinobaca</taxon>
    </lineage>
</organism>
<feature type="domain" description="Peptidase M20 dimerisation" evidence="2">
    <location>
        <begin position="168"/>
        <end position="256"/>
    </location>
</feature>
<dbReference type="PIRSF" id="PIRSF037226">
    <property type="entry name" value="Amidohydrolase_ACY1L2_prd"/>
    <property type="match status" value="1"/>
</dbReference>
<sequence>MNNITHTLEKWKDDFYALSEYIGSHPELGHEEYKASAALADLLQRHGFDVTTGIGGIPTSFEAVYHGRSPGPHIAFMAEYDALPGLGHACGHNLIGTMAVAAAVAASKTIDEKSGSLYVYGTPAEETKGAKVPFSENGVLDHLDAAMMIHPYSHYEKSGTSLAMDAVQFSFKGKSSHAAASPEEGINALDAVIQTFNSINALRQHVPADVRIHGIITKGGEAANIVPDYAEARFYVRAARRHDLDEITEKVKNCARGASLAAGTTLDISNYEFSYDDMTTNEALSSLFTSHLVEAGVDASAVQEQKDGGGSLDMGNVSHVVPSIHPFIQITDEGFACHTPGFEQAARSRRGFDSMLTGAQAMAMTALDLINQPDLLGKVKAEFKKQHG</sequence>
<evidence type="ECO:0000259" key="2">
    <source>
        <dbReference type="Pfam" id="PF07687"/>
    </source>
</evidence>
<dbReference type="GO" id="GO:0016805">
    <property type="term" value="F:dipeptidase activity"/>
    <property type="evidence" value="ECO:0007669"/>
    <property type="project" value="InterPro"/>
</dbReference>
<dbReference type="Gene3D" id="3.40.630.10">
    <property type="entry name" value="Zn peptidases"/>
    <property type="match status" value="1"/>
</dbReference>
<dbReference type="CDD" id="cd05672">
    <property type="entry name" value="M20_ACY1L2-like"/>
    <property type="match status" value="1"/>
</dbReference>
<dbReference type="InterPro" id="IPR036264">
    <property type="entry name" value="Bact_exopeptidase_dim_dom"/>
</dbReference>
<dbReference type="Gene3D" id="3.30.70.360">
    <property type="match status" value="1"/>
</dbReference>
<dbReference type="GO" id="GO:0005737">
    <property type="term" value="C:cytoplasm"/>
    <property type="evidence" value="ECO:0007669"/>
    <property type="project" value="TreeGrafter"/>
</dbReference>
<gene>
    <name evidence="3" type="ORF">ATL39_1648</name>
</gene>
<dbReference type="OrthoDB" id="9781032at2"/>
<dbReference type="InterPro" id="IPR017144">
    <property type="entry name" value="Xaa-Arg_dipeptidase"/>
</dbReference>
<dbReference type="InterPro" id="IPR002933">
    <property type="entry name" value="Peptidase_M20"/>
</dbReference>
<comment type="caution">
    <text evidence="3">The sequence shown here is derived from an EMBL/GenBank/DDBJ whole genome shotgun (WGS) entry which is preliminary data.</text>
</comment>
<dbReference type="EMBL" id="RAPK01000008">
    <property type="protein sequence ID" value="RKD73355.1"/>
    <property type="molecule type" value="Genomic_DNA"/>
</dbReference>
<protein>
    <recommendedName>
        <fullName evidence="1">Peptidase M20 domain-containing protein 2</fullName>
    </recommendedName>
</protein>
<evidence type="ECO:0000313" key="4">
    <source>
        <dbReference type="Proteomes" id="UP000285120"/>
    </source>
</evidence>